<keyword evidence="2" id="KW-1185">Reference proteome</keyword>
<organism evidence="1 2">
    <name type="scientific">Cherax quadricarinatus</name>
    <name type="common">Australian red claw crayfish</name>
    <dbReference type="NCBI Taxonomy" id="27406"/>
    <lineage>
        <taxon>Eukaryota</taxon>
        <taxon>Metazoa</taxon>
        <taxon>Ecdysozoa</taxon>
        <taxon>Arthropoda</taxon>
        <taxon>Crustacea</taxon>
        <taxon>Multicrustacea</taxon>
        <taxon>Malacostraca</taxon>
        <taxon>Eumalacostraca</taxon>
        <taxon>Eucarida</taxon>
        <taxon>Decapoda</taxon>
        <taxon>Pleocyemata</taxon>
        <taxon>Astacidea</taxon>
        <taxon>Parastacoidea</taxon>
        <taxon>Parastacidae</taxon>
        <taxon>Cherax</taxon>
    </lineage>
</organism>
<dbReference type="InterPro" id="IPR052220">
    <property type="entry name" value="METTL25"/>
</dbReference>
<name>A0AAW0W6U2_CHEQU</name>
<evidence type="ECO:0000313" key="2">
    <source>
        <dbReference type="Proteomes" id="UP001445076"/>
    </source>
</evidence>
<comment type="caution">
    <text evidence="1">The sequence shown here is derived from an EMBL/GenBank/DDBJ whole genome shotgun (WGS) entry which is preliminary data.</text>
</comment>
<dbReference type="EMBL" id="JARKIK010000088">
    <property type="protein sequence ID" value="KAK8723914.1"/>
    <property type="molecule type" value="Genomic_DNA"/>
</dbReference>
<dbReference type="Proteomes" id="UP001445076">
    <property type="component" value="Unassembled WGS sequence"/>
</dbReference>
<dbReference type="PANTHER" id="PTHR12496:SF0">
    <property type="entry name" value="METHYLTRANSFERASE DOMAIN-CONTAINING PROTEIN"/>
    <property type="match status" value="1"/>
</dbReference>
<evidence type="ECO:0000313" key="1">
    <source>
        <dbReference type="EMBL" id="KAK8723914.1"/>
    </source>
</evidence>
<dbReference type="PANTHER" id="PTHR12496">
    <property type="entry name" value="CGI-41 METHYLTRANSFERASE"/>
    <property type="match status" value="1"/>
</dbReference>
<sequence length="146" mass="16610">MNYEFISSDGAVHIARGNEKNVPLEDTILSFQRGESNKINYDENTFKSMDSTSCQDHNISATGEVLNITQDYIKNALDKCYEEFQHLFPLIEPITGLQLALQPVMEALVYVDRLVYLKESGYTNVWLEKVFDAEVSPRSVALIVVR</sequence>
<dbReference type="EMBL" id="JARKIK010000088">
    <property type="protein sequence ID" value="KAK8723915.1"/>
    <property type="molecule type" value="Genomic_DNA"/>
</dbReference>
<reference evidence="1" key="2">
    <citation type="submission" date="2024-01" db="EMBL/GenBank/DDBJ databases">
        <authorList>
            <person name="He J."/>
            <person name="Wang M."/>
            <person name="Zheng J."/>
            <person name="Liu Z."/>
        </authorList>
    </citation>
    <scope>NUCLEOTIDE SEQUENCE</scope>
    <source>
        <strain evidence="1">ZL_2023a</strain>
        <tissue evidence="1">Muscle</tissue>
    </source>
</reference>
<accession>A0AAW0W6U2</accession>
<dbReference type="AlphaFoldDB" id="A0AAW0W6U2"/>
<proteinExistence type="predicted"/>
<reference evidence="1 2" key="1">
    <citation type="journal article" date="2024" name="BMC Genomics">
        <title>Genome assembly of redclaw crayfish (Cherax quadricarinatus) provides insights into its immune adaptation and hypoxia tolerance.</title>
        <authorList>
            <person name="Liu Z."/>
            <person name="Zheng J."/>
            <person name="Li H."/>
            <person name="Fang K."/>
            <person name="Wang S."/>
            <person name="He J."/>
            <person name="Zhou D."/>
            <person name="Weng S."/>
            <person name="Chi M."/>
            <person name="Gu Z."/>
            <person name="He J."/>
            <person name="Li F."/>
            <person name="Wang M."/>
        </authorList>
    </citation>
    <scope>NUCLEOTIDE SEQUENCE [LARGE SCALE GENOMIC DNA]</scope>
    <source>
        <strain evidence="1">ZL_2023a</strain>
    </source>
</reference>
<protein>
    <submittedName>
        <fullName evidence="1">Uncharacterized protein</fullName>
    </submittedName>
</protein>
<gene>
    <name evidence="1" type="ORF">OTU49_011601</name>
</gene>